<dbReference type="Proteomes" id="UP000294813">
    <property type="component" value="Unassembled WGS sequence"/>
</dbReference>
<dbReference type="Gene3D" id="2.30.110.10">
    <property type="entry name" value="Electron Transport, Fmn-binding Protein, Chain A"/>
    <property type="match status" value="1"/>
</dbReference>
<comment type="caution">
    <text evidence="1">The sequence shown here is derived from an EMBL/GenBank/DDBJ whole genome shotgun (WGS) entry which is preliminary data.</text>
</comment>
<name>A0A4R2RJL0_9FIRM</name>
<sequence length="134" mass="15078">MTLKAYFEQTNGLGILSTANEQGEVNAAIYAKPHFMEDGTVGFIMRERLTYQNVLANPKACYLFVEAPKMAGYRLYLTKVGVEADDAKAQEIRRRCYADELNAEGPIHLVYFQVDRTLKLLGGEEVTTCPRHQA</sequence>
<organism evidence="1 2">
    <name type="scientific">Heliophilum fasciatum</name>
    <dbReference type="NCBI Taxonomy" id="35700"/>
    <lineage>
        <taxon>Bacteria</taxon>
        <taxon>Bacillati</taxon>
        <taxon>Bacillota</taxon>
        <taxon>Clostridia</taxon>
        <taxon>Eubacteriales</taxon>
        <taxon>Heliobacteriaceae</taxon>
        <taxon>Heliophilum</taxon>
    </lineage>
</organism>
<proteinExistence type="predicted"/>
<dbReference type="AlphaFoldDB" id="A0A4R2RJL0"/>
<reference evidence="1 2" key="1">
    <citation type="submission" date="2019-03" db="EMBL/GenBank/DDBJ databases">
        <title>Genomic Encyclopedia of Type Strains, Phase IV (KMG-IV): sequencing the most valuable type-strain genomes for metagenomic binning, comparative biology and taxonomic classification.</title>
        <authorList>
            <person name="Goeker M."/>
        </authorList>
    </citation>
    <scope>NUCLEOTIDE SEQUENCE [LARGE SCALE GENOMIC DNA]</scope>
    <source>
        <strain evidence="1 2">DSM 11170</strain>
    </source>
</reference>
<keyword evidence="2" id="KW-1185">Reference proteome</keyword>
<gene>
    <name evidence="1" type="ORF">EDD73_11957</name>
</gene>
<dbReference type="InterPro" id="IPR012349">
    <property type="entry name" value="Split_barrel_FMN-bd"/>
</dbReference>
<dbReference type="EMBL" id="SLXT01000019">
    <property type="protein sequence ID" value="TCP62709.1"/>
    <property type="molecule type" value="Genomic_DNA"/>
</dbReference>
<protein>
    <submittedName>
        <fullName evidence="1">Pyridoxamine 5'-phosphate oxidase</fullName>
    </submittedName>
</protein>
<dbReference type="SUPFAM" id="SSF50475">
    <property type="entry name" value="FMN-binding split barrel"/>
    <property type="match status" value="1"/>
</dbReference>
<accession>A0A4R2RJL0</accession>
<dbReference type="RefSeq" id="WP_131919759.1">
    <property type="nucleotide sequence ID" value="NZ_JAOQNU010000018.1"/>
</dbReference>
<evidence type="ECO:0000313" key="1">
    <source>
        <dbReference type="EMBL" id="TCP62709.1"/>
    </source>
</evidence>
<evidence type="ECO:0000313" key="2">
    <source>
        <dbReference type="Proteomes" id="UP000294813"/>
    </source>
</evidence>
<dbReference type="OrthoDB" id="5396728at2"/>